<accession>A0ABP7ELW8</accession>
<name>A0ABP7ELW8_9STAP</name>
<dbReference type="EMBL" id="BAABCK010000017">
    <property type="protein sequence ID" value="GAA3720866.1"/>
    <property type="molecule type" value="Genomic_DNA"/>
</dbReference>
<gene>
    <name evidence="1" type="ORF">GCM10022378_08720</name>
</gene>
<evidence type="ECO:0000313" key="2">
    <source>
        <dbReference type="Proteomes" id="UP001500920"/>
    </source>
</evidence>
<dbReference type="Proteomes" id="UP001500920">
    <property type="component" value="Unassembled WGS sequence"/>
</dbReference>
<dbReference type="RefSeq" id="WP_344701790.1">
    <property type="nucleotide sequence ID" value="NZ_BAABCK010000017.1"/>
</dbReference>
<reference evidence="2" key="1">
    <citation type="journal article" date="2019" name="Int. J. Syst. Evol. Microbiol.">
        <title>The Global Catalogue of Microorganisms (GCM) 10K type strain sequencing project: providing services to taxonomists for standard genome sequencing and annotation.</title>
        <authorList>
            <consortium name="The Broad Institute Genomics Platform"/>
            <consortium name="The Broad Institute Genome Sequencing Center for Infectious Disease"/>
            <person name="Wu L."/>
            <person name="Ma J."/>
        </authorList>
    </citation>
    <scope>NUCLEOTIDE SEQUENCE [LARGE SCALE GENOMIC DNA]</scope>
    <source>
        <strain evidence="2">JCM 16981</strain>
    </source>
</reference>
<proteinExistence type="predicted"/>
<evidence type="ECO:0008006" key="3">
    <source>
        <dbReference type="Google" id="ProtNLM"/>
    </source>
</evidence>
<sequence>MGKVTKLIGAAGILAGAAYLSKEENQKTVKRGVDKVIRKASTWTDDPYTIQLGKPDEEHDANMVDEGAMTSVLYYNELREEASKKQQ</sequence>
<comment type="caution">
    <text evidence="1">The sequence shown here is derived from an EMBL/GenBank/DDBJ whole genome shotgun (WGS) entry which is preliminary data.</text>
</comment>
<organism evidence="1 2">
    <name type="scientific">Salinicoccus jeotgali</name>
    <dbReference type="NCBI Taxonomy" id="381634"/>
    <lineage>
        <taxon>Bacteria</taxon>
        <taxon>Bacillati</taxon>
        <taxon>Bacillota</taxon>
        <taxon>Bacilli</taxon>
        <taxon>Bacillales</taxon>
        <taxon>Staphylococcaceae</taxon>
        <taxon>Salinicoccus</taxon>
    </lineage>
</organism>
<protein>
    <recommendedName>
        <fullName evidence="3">YtxH domain-containing protein</fullName>
    </recommendedName>
</protein>
<keyword evidence="2" id="KW-1185">Reference proteome</keyword>
<evidence type="ECO:0000313" key="1">
    <source>
        <dbReference type="EMBL" id="GAA3720866.1"/>
    </source>
</evidence>